<sequence>MPFHLYQTNLNSSKSLLMVKDYYYSHAKEGDTVSLSCTSEKVSYTSYSGFVTPSDPYIVVDDILFTFDSCSHTNNHGIKNKCDNQTACNFVVTNSLVGSSCGYDGVGGLKIQYHCVREGAWSSWSSYGSCTRNCGGGYQTRTRTCNNPPRNYFGSDSTCRDSRDYEQQRCNTGTCSRSGSTCRNSHFQPTCYVYDTKGYITMTGATWTQGCSVYTYNTYTSTYDVLSTMQNYCNNHYDCSVQVTGGNMAHNCYVDYYTQHSYNQYYSYTETYYIKCSFWSWGRCTRYRTSYYTVTYYYLVRTTSICGVLNWNYDCTLPQWGIWGSWSGCSTACGRGTQKRTRSCYNTKPTNDGYSLHCAQTNSDLQDKETRECLLLGTQPYCTYCSEKPDRYKEIDSMSHSTDSVSGNGIILESDIHVVRCCGLIHKWEIYPKNTGELIFIVWRPTGKAGEERKRTIVGINKVTVTGSDLNKKKGYKPLNSERIAITAGDMIGM</sequence>
<dbReference type="SMART" id="SM00209">
    <property type="entry name" value="TSP1"/>
    <property type="match status" value="2"/>
</dbReference>
<comment type="caution">
    <text evidence="3">The sequence shown here is derived from an EMBL/GenBank/DDBJ whole genome shotgun (WGS) entry which is preliminary data.</text>
</comment>
<keyword evidence="4" id="KW-1185">Reference proteome</keyword>
<name>A0A8B6CMS9_MYTGA</name>
<dbReference type="InterPro" id="IPR036383">
    <property type="entry name" value="TSP1_rpt_sf"/>
</dbReference>
<reference evidence="3" key="1">
    <citation type="submission" date="2018-11" db="EMBL/GenBank/DDBJ databases">
        <authorList>
            <person name="Alioto T."/>
            <person name="Alioto T."/>
        </authorList>
    </citation>
    <scope>NUCLEOTIDE SEQUENCE</scope>
</reference>
<dbReference type="Gene3D" id="2.60.120.740">
    <property type="match status" value="1"/>
</dbReference>
<evidence type="ECO:0000256" key="2">
    <source>
        <dbReference type="ARBA" id="ARBA00023157"/>
    </source>
</evidence>
<dbReference type="InterPro" id="IPR000884">
    <property type="entry name" value="TSP1_rpt"/>
</dbReference>
<dbReference type="Gene3D" id="2.20.100.10">
    <property type="entry name" value="Thrombospondin type-1 (TSP1) repeat"/>
    <property type="match status" value="2"/>
</dbReference>
<evidence type="ECO:0000313" key="4">
    <source>
        <dbReference type="Proteomes" id="UP000596742"/>
    </source>
</evidence>
<organism evidence="3 4">
    <name type="scientific">Mytilus galloprovincialis</name>
    <name type="common">Mediterranean mussel</name>
    <dbReference type="NCBI Taxonomy" id="29158"/>
    <lineage>
        <taxon>Eukaryota</taxon>
        <taxon>Metazoa</taxon>
        <taxon>Spiralia</taxon>
        <taxon>Lophotrochozoa</taxon>
        <taxon>Mollusca</taxon>
        <taxon>Bivalvia</taxon>
        <taxon>Autobranchia</taxon>
        <taxon>Pteriomorphia</taxon>
        <taxon>Mytilida</taxon>
        <taxon>Mytiloidea</taxon>
        <taxon>Mytilidae</taxon>
        <taxon>Mytilinae</taxon>
        <taxon>Mytilus</taxon>
    </lineage>
</organism>
<accession>A0A8B6CMS9</accession>
<evidence type="ECO:0000256" key="1">
    <source>
        <dbReference type="ARBA" id="ARBA00022737"/>
    </source>
</evidence>
<dbReference type="InterPro" id="IPR043159">
    <property type="entry name" value="Lectin_gal-bd_sf"/>
</dbReference>
<dbReference type="Pfam" id="PF19030">
    <property type="entry name" value="TSP1_ADAMTS"/>
    <property type="match status" value="1"/>
</dbReference>
<dbReference type="AlphaFoldDB" id="A0A8B6CMS9"/>
<keyword evidence="1" id="KW-0677">Repeat</keyword>
<dbReference type="Pfam" id="PF00090">
    <property type="entry name" value="TSP_1"/>
    <property type="match status" value="1"/>
</dbReference>
<dbReference type="Proteomes" id="UP000596742">
    <property type="component" value="Unassembled WGS sequence"/>
</dbReference>
<keyword evidence="2" id="KW-1015">Disulfide bond</keyword>
<dbReference type="InterPro" id="IPR052065">
    <property type="entry name" value="Compl_asym_regulator"/>
</dbReference>
<dbReference type="PROSITE" id="PS50092">
    <property type="entry name" value="TSP1"/>
    <property type="match status" value="2"/>
</dbReference>
<proteinExistence type="predicted"/>
<evidence type="ECO:0000313" key="3">
    <source>
        <dbReference type="EMBL" id="VDI06552.1"/>
    </source>
</evidence>
<dbReference type="SUPFAM" id="SSF82895">
    <property type="entry name" value="TSP-1 type 1 repeat"/>
    <property type="match status" value="2"/>
</dbReference>
<dbReference type="OrthoDB" id="6273859at2759"/>
<dbReference type="EMBL" id="UYJE01001944">
    <property type="protein sequence ID" value="VDI06552.1"/>
    <property type="molecule type" value="Genomic_DNA"/>
</dbReference>
<gene>
    <name evidence="3" type="ORF">MGAL_10B033019</name>
</gene>
<dbReference type="PANTHER" id="PTHR22906">
    <property type="entry name" value="PROPERDIN"/>
    <property type="match status" value="1"/>
</dbReference>
<protein>
    <submittedName>
        <fullName evidence="3">Uncharacterized protein</fullName>
    </submittedName>
</protein>